<dbReference type="EMBL" id="CAADFR010000024">
    <property type="protein sequence ID" value="VFK38454.1"/>
    <property type="molecule type" value="Genomic_DNA"/>
</dbReference>
<dbReference type="InterPro" id="IPR004119">
    <property type="entry name" value="EcKL"/>
</dbReference>
<protein>
    <submittedName>
        <fullName evidence="1">Ecdysteroid kinase</fullName>
    </submittedName>
</protein>
<dbReference type="Pfam" id="PF02958">
    <property type="entry name" value="EcKL"/>
    <property type="match status" value="1"/>
</dbReference>
<gene>
    <name evidence="3" type="ORF">BECKSD772D_GA0070982_11354</name>
    <name evidence="2" type="ORF">BECKSD772E_GA0070983_10264</name>
    <name evidence="1" type="ORF">BECKSD772F_GA0070984_102432</name>
</gene>
<keyword evidence="1" id="KW-0418">Kinase</keyword>
<evidence type="ECO:0000313" key="1">
    <source>
        <dbReference type="EMBL" id="VFK38454.1"/>
    </source>
</evidence>
<accession>A0A450YAD6</accession>
<evidence type="ECO:0000313" key="3">
    <source>
        <dbReference type="EMBL" id="VFK80636.1"/>
    </source>
</evidence>
<dbReference type="EMBL" id="CAADFU010000026">
    <property type="protein sequence ID" value="VFK43464.1"/>
    <property type="molecule type" value="Genomic_DNA"/>
</dbReference>
<name>A0A450YAD6_9GAMM</name>
<proteinExistence type="predicted"/>
<organism evidence="1">
    <name type="scientific">Candidatus Kentrum sp. SD</name>
    <dbReference type="NCBI Taxonomy" id="2126332"/>
    <lineage>
        <taxon>Bacteria</taxon>
        <taxon>Pseudomonadati</taxon>
        <taxon>Pseudomonadota</taxon>
        <taxon>Gammaproteobacteria</taxon>
        <taxon>Candidatus Kentrum</taxon>
    </lineage>
</organism>
<dbReference type="Gene3D" id="3.90.1200.10">
    <property type="match status" value="1"/>
</dbReference>
<keyword evidence="1" id="KW-0808">Transferase</keyword>
<sequence>MSKISGSSEDFKVNFEFRFNPDQNQHDIELGKRVGLINKFAKQEKRSFPGVVEFIRLYPVVRAGKSGSEVFYLDIFVKNINFPKRYIAKFQNVNATIEEGEAAKNASFASICGNVSNVSDRNIDLGILVYDLAKISDHIEFRAYFLDKNYSDENCGLALTSVYKQIGQHPNEKTDPKSFLQDYDCYLNRRSQPLRRIKSFINCNQRYKGISDLAEAINHHYMKIVNKLENCLVFPYLVHGDLHARNLMLSVADPTKTELIDFAWVHYGHPAKDFSLMEATLKYMLLYEFFQKIDRPDNCNLHMPVVAFERFEQYLCEHIFELPEINDFENHMRKTDGILDHHIIGLRRTYVSLMALRNSAKQILDAYCAEHDRTSGLTSEKHFLISNFLITFGLSGFPEVQPIWVLIGLDIIGNSIHQR</sequence>
<evidence type="ECO:0000313" key="2">
    <source>
        <dbReference type="EMBL" id="VFK43464.1"/>
    </source>
</evidence>
<dbReference type="GO" id="GO:0016301">
    <property type="term" value="F:kinase activity"/>
    <property type="evidence" value="ECO:0007669"/>
    <property type="project" value="UniProtKB-KW"/>
</dbReference>
<dbReference type="InterPro" id="IPR011009">
    <property type="entry name" value="Kinase-like_dom_sf"/>
</dbReference>
<reference evidence="1" key="1">
    <citation type="submission" date="2019-02" db="EMBL/GenBank/DDBJ databases">
        <authorList>
            <person name="Gruber-Vodicka R. H."/>
            <person name="Seah K. B. B."/>
        </authorList>
    </citation>
    <scope>NUCLEOTIDE SEQUENCE</scope>
    <source>
        <strain evidence="3">BECK_S127</strain>
        <strain evidence="2">BECK_S1320</strain>
        <strain evidence="1">BECK_S1321</strain>
    </source>
</reference>
<dbReference type="AlphaFoldDB" id="A0A450YAD6"/>
<dbReference type="EMBL" id="CAADHB010000135">
    <property type="protein sequence ID" value="VFK80636.1"/>
    <property type="molecule type" value="Genomic_DNA"/>
</dbReference>
<dbReference type="SUPFAM" id="SSF56112">
    <property type="entry name" value="Protein kinase-like (PK-like)"/>
    <property type="match status" value="1"/>
</dbReference>